<keyword evidence="4" id="KW-1185">Reference proteome</keyword>
<dbReference type="Proteomes" id="UP000219167">
    <property type="component" value="Unassembled WGS sequence"/>
</dbReference>
<evidence type="ECO:0000313" key="3">
    <source>
        <dbReference type="EMBL" id="SOC42025.1"/>
    </source>
</evidence>
<dbReference type="PANTHER" id="PTHR31793">
    <property type="entry name" value="4-HYDROXYBENZOYL-COA THIOESTERASE FAMILY MEMBER"/>
    <property type="match status" value="1"/>
</dbReference>
<name>A0A285UJE3_9HYPH</name>
<dbReference type="RefSeq" id="WP_097140768.1">
    <property type="nucleotide sequence ID" value="NZ_OBQD01000009.1"/>
</dbReference>
<dbReference type="InterPro" id="IPR050563">
    <property type="entry name" value="4-hydroxybenzoyl-CoA_TE"/>
</dbReference>
<sequence>MTIKATPTFRHPITISPIDIDEMGHVNNAVYLQWVQEAVVRYWQHASPIEAQGRLLWVALKHEITYRVPLFLNDKVEALVTATGTRGSRASFATMFRRGDDLVTEVRSSWCCVDATTRRPRRIADDIARVFLPG</sequence>
<keyword evidence="2 3" id="KW-0378">Hydrolase</keyword>
<dbReference type="PANTHER" id="PTHR31793:SF27">
    <property type="entry name" value="NOVEL THIOESTERASE SUPERFAMILY DOMAIN AND SAPOSIN A-TYPE DOMAIN CONTAINING PROTEIN (0610012H03RIK)"/>
    <property type="match status" value="1"/>
</dbReference>
<dbReference type="OrthoDB" id="9801517at2"/>
<proteinExistence type="inferred from homology"/>
<accession>A0A285UJE3</accession>
<dbReference type="CDD" id="cd00586">
    <property type="entry name" value="4HBT"/>
    <property type="match status" value="1"/>
</dbReference>
<gene>
    <name evidence="3" type="ORF">SAMN05892877_109182</name>
</gene>
<dbReference type="GO" id="GO:0047617">
    <property type="term" value="F:fatty acyl-CoA hydrolase activity"/>
    <property type="evidence" value="ECO:0007669"/>
    <property type="project" value="TreeGrafter"/>
</dbReference>
<evidence type="ECO:0000256" key="1">
    <source>
        <dbReference type="ARBA" id="ARBA00005953"/>
    </source>
</evidence>
<dbReference type="AlphaFoldDB" id="A0A285UJE3"/>
<dbReference type="SUPFAM" id="SSF54637">
    <property type="entry name" value="Thioesterase/thiol ester dehydrase-isomerase"/>
    <property type="match status" value="1"/>
</dbReference>
<dbReference type="InterPro" id="IPR029069">
    <property type="entry name" value="HotDog_dom_sf"/>
</dbReference>
<dbReference type="EMBL" id="OBQD01000009">
    <property type="protein sequence ID" value="SOC42025.1"/>
    <property type="molecule type" value="Genomic_DNA"/>
</dbReference>
<dbReference type="Pfam" id="PF13279">
    <property type="entry name" value="4HBT_2"/>
    <property type="match status" value="1"/>
</dbReference>
<reference evidence="3 4" key="1">
    <citation type="submission" date="2017-08" db="EMBL/GenBank/DDBJ databases">
        <authorList>
            <person name="de Groot N.N."/>
        </authorList>
    </citation>
    <scope>NUCLEOTIDE SEQUENCE [LARGE SCALE GENOMIC DNA]</scope>
    <source>
        <strain evidence="3 4">JC85</strain>
    </source>
</reference>
<evidence type="ECO:0000256" key="2">
    <source>
        <dbReference type="ARBA" id="ARBA00022801"/>
    </source>
</evidence>
<evidence type="ECO:0000313" key="4">
    <source>
        <dbReference type="Proteomes" id="UP000219167"/>
    </source>
</evidence>
<organism evidence="3 4">
    <name type="scientific">Rhizobium subbaraonis</name>
    <dbReference type="NCBI Taxonomy" id="908946"/>
    <lineage>
        <taxon>Bacteria</taxon>
        <taxon>Pseudomonadati</taxon>
        <taxon>Pseudomonadota</taxon>
        <taxon>Alphaproteobacteria</taxon>
        <taxon>Hyphomicrobiales</taxon>
        <taxon>Rhizobiaceae</taxon>
        <taxon>Rhizobium/Agrobacterium group</taxon>
        <taxon>Rhizobium</taxon>
    </lineage>
</organism>
<comment type="similarity">
    <text evidence="1">Belongs to the 4-hydroxybenzoyl-CoA thioesterase family.</text>
</comment>
<protein>
    <submittedName>
        <fullName evidence="3">Acyl-CoA thioester hydrolase</fullName>
    </submittedName>
</protein>
<dbReference type="Gene3D" id="3.10.129.10">
    <property type="entry name" value="Hotdog Thioesterase"/>
    <property type="match status" value="1"/>
</dbReference>